<dbReference type="PANTHER" id="PTHR31157">
    <property type="entry name" value="SCP DOMAIN-CONTAINING PROTEIN"/>
    <property type="match status" value="1"/>
</dbReference>
<gene>
    <name evidence="3" type="ORF">Amac_090430</name>
</gene>
<dbReference type="EMBL" id="BLAE01000076">
    <property type="protein sequence ID" value="GES15446.1"/>
    <property type="molecule type" value="Genomic_DNA"/>
</dbReference>
<dbReference type="SUPFAM" id="SSF55797">
    <property type="entry name" value="PR-1-like"/>
    <property type="match status" value="1"/>
</dbReference>
<comment type="caution">
    <text evidence="3">The sequence shown here is derived from an EMBL/GenBank/DDBJ whole genome shotgun (WGS) entry which is preliminary data.</text>
</comment>
<feature type="compositionally biased region" description="Basic and acidic residues" evidence="1">
    <location>
        <begin position="106"/>
        <end position="116"/>
    </location>
</feature>
<evidence type="ECO:0000259" key="2">
    <source>
        <dbReference type="Pfam" id="PF00188"/>
    </source>
</evidence>
<dbReference type="AlphaFoldDB" id="A0A5M3X492"/>
<accession>A0A5M3X492</accession>
<dbReference type="PROSITE" id="PS51257">
    <property type="entry name" value="PROKAR_LIPOPROTEIN"/>
    <property type="match status" value="1"/>
</dbReference>
<dbReference type="OrthoDB" id="68195at2"/>
<feature type="region of interest" description="Disordered" evidence="1">
    <location>
        <begin position="30"/>
        <end position="116"/>
    </location>
</feature>
<dbReference type="Proteomes" id="UP000331127">
    <property type="component" value="Unassembled WGS sequence"/>
</dbReference>
<dbReference type="Pfam" id="PF00188">
    <property type="entry name" value="CAP"/>
    <property type="match status" value="1"/>
</dbReference>
<proteinExistence type="predicted"/>
<evidence type="ECO:0000256" key="1">
    <source>
        <dbReference type="SAM" id="MobiDB-lite"/>
    </source>
</evidence>
<dbReference type="CDD" id="cd05379">
    <property type="entry name" value="CAP_bacterial"/>
    <property type="match status" value="1"/>
</dbReference>
<sequence length="239" mass="25769">MPRFGRRSAWLVVGLSGLVFGAVACGSSGSRVAGDLTEESPVPVDSYVVPTKPSASASKTRKPSPTAKARRISKPGSAVADARGSEDKSGRLGSVPKRSATSPTQPERRTDAAQRSLEDEAVRLTNAARQREGCRALRTEERLRTAARAHSADMAARRYFSHDSLDGRSPWDRIRATGYAYPAAENIARGQRTPREVVDAWLDSPGHRANIMNCDLKAIGIGVRLGTGGPWWTQNFGSR</sequence>
<dbReference type="PANTHER" id="PTHR31157:SF1">
    <property type="entry name" value="SCP DOMAIN-CONTAINING PROTEIN"/>
    <property type="match status" value="1"/>
</dbReference>
<organism evidence="3 4">
    <name type="scientific">Acrocarpospora macrocephala</name>
    <dbReference type="NCBI Taxonomy" id="150177"/>
    <lineage>
        <taxon>Bacteria</taxon>
        <taxon>Bacillati</taxon>
        <taxon>Actinomycetota</taxon>
        <taxon>Actinomycetes</taxon>
        <taxon>Streptosporangiales</taxon>
        <taxon>Streptosporangiaceae</taxon>
        <taxon>Acrocarpospora</taxon>
    </lineage>
</organism>
<protein>
    <recommendedName>
        <fullName evidence="2">SCP domain-containing protein</fullName>
    </recommendedName>
</protein>
<evidence type="ECO:0000313" key="4">
    <source>
        <dbReference type="Proteomes" id="UP000331127"/>
    </source>
</evidence>
<keyword evidence="4" id="KW-1185">Reference proteome</keyword>
<dbReference type="RefSeq" id="WP_155360569.1">
    <property type="nucleotide sequence ID" value="NZ_BAAAHL010000029.1"/>
</dbReference>
<dbReference type="InterPro" id="IPR014044">
    <property type="entry name" value="CAP_dom"/>
</dbReference>
<name>A0A5M3X492_9ACTN</name>
<dbReference type="Gene3D" id="3.40.33.10">
    <property type="entry name" value="CAP"/>
    <property type="match status" value="1"/>
</dbReference>
<feature type="domain" description="SCP" evidence="2">
    <location>
        <begin position="123"/>
        <end position="236"/>
    </location>
</feature>
<reference evidence="3 4" key="1">
    <citation type="submission" date="2019-10" db="EMBL/GenBank/DDBJ databases">
        <title>Whole genome shotgun sequence of Acrocarpospora macrocephala NBRC 16266.</title>
        <authorList>
            <person name="Ichikawa N."/>
            <person name="Kimura A."/>
            <person name="Kitahashi Y."/>
            <person name="Komaki H."/>
            <person name="Oguchi A."/>
        </authorList>
    </citation>
    <scope>NUCLEOTIDE SEQUENCE [LARGE SCALE GENOMIC DNA]</scope>
    <source>
        <strain evidence="3 4">NBRC 16266</strain>
    </source>
</reference>
<evidence type="ECO:0000313" key="3">
    <source>
        <dbReference type="EMBL" id="GES15446.1"/>
    </source>
</evidence>
<dbReference type="InterPro" id="IPR035940">
    <property type="entry name" value="CAP_sf"/>
</dbReference>